<dbReference type="InParanoid" id="A0A7M7Q5Z8"/>
<dbReference type="GeneID" id="100115200"/>
<dbReference type="InterPro" id="IPR002355">
    <property type="entry name" value="Cu_oxidase_Cu_BS"/>
</dbReference>
<dbReference type="Pfam" id="PF00394">
    <property type="entry name" value="Cu-oxidase"/>
    <property type="match status" value="1"/>
</dbReference>
<evidence type="ECO:0000256" key="3">
    <source>
        <dbReference type="ARBA" id="ARBA00023002"/>
    </source>
</evidence>
<dbReference type="Pfam" id="PF07731">
    <property type="entry name" value="Cu-oxidase_2"/>
    <property type="match status" value="2"/>
</dbReference>
<evidence type="ECO:0000259" key="5">
    <source>
        <dbReference type="Pfam" id="PF00394"/>
    </source>
</evidence>
<dbReference type="Proteomes" id="UP000002358">
    <property type="component" value="Chromosome 3"/>
</dbReference>
<accession>A0A7M7Q5Z8</accession>
<dbReference type="SMR" id="A0A7M7Q5Z8"/>
<dbReference type="InterPro" id="IPR001117">
    <property type="entry name" value="Cu-oxidase_2nd"/>
</dbReference>
<dbReference type="EnsemblMetazoa" id="XM_031926589">
    <property type="protein sequence ID" value="XP_031782449"/>
    <property type="gene ID" value="LOC100115200"/>
</dbReference>
<dbReference type="GO" id="GO:0016491">
    <property type="term" value="F:oxidoreductase activity"/>
    <property type="evidence" value="ECO:0007669"/>
    <property type="project" value="UniProtKB-KW"/>
</dbReference>
<evidence type="ECO:0000256" key="1">
    <source>
        <dbReference type="ARBA" id="ARBA00010609"/>
    </source>
</evidence>
<evidence type="ECO:0000259" key="6">
    <source>
        <dbReference type="Pfam" id="PF07731"/>
    </source>
</evidence>
<protein>
    <submittedName>
        <fullName evidence="8">Uncharacterized protein</fullName>
    </submittedName>
</protein>
<reference evidence="8" key="1">
    <citation type="submission" date="2021-01" db="UniProtKB">
        <authorList>
            <consortium name="EnsemblMetazoa"/>
        </authorList>
    </citation>
    <scope>IDENTIFICATION</scope>
</reference>
<keyword evidence="9" id="KW-1185">Reference proteome</keyword>
<feature type="domain" description="Plastocyanin-like" evidence="6">
    <location>
        <begin position="617"/>
        <end position="751"/>
    </location>
</feature>
<dbReference type="AlphaFoldDB" id="A0A7M7Q5Z8"/>
<dbReference type="CDD" id="cd13905">
    <property type="entry name" value="CuRO_3_tcLLC2_insect_like"/>
    <property type="match status" value="1"/>
</dbReference>
<dbReference type="InterPro" id="IPR033138">
    <property type="entry name" value="Cu_oxidase_CS"/>
</dbReference>
<keyword evidence="2" id="KW-0479">Metal-binding</keyword>
<evidence type="ECO:0000313" key="9">
    <source>
        <dbReference type="Proteomes" id="UP000002358"/>
    </source>
</evidence>
<keyword evidence="3" id="KW-0560">Oxidoreductase</keyword>
<dbReference type="RefSeq" id="XP_031782449.1">
    <property type="nucleotide sequence ID" value="XM_031926589.2"/>
</dbReference>
<dbReference type="FunCoup" id="A0A7M7Q5Z8">
    <property type="interactions" value="32"/>
</dbReference>
<keyword evidence="4" id="KW-0186">Copper</keyword>
<dbReference type="CDD" id="cd13858">
    <property type="entry name" value="CuRO_1_tcLCC2_insect_like"/>
    <property type="match status" value="1"/>
</dbReference>
<feature type="domain" description="Plastocyanin-like" evidence="5">
    <location>
        <begin position="341"/>
        <end position="492"/>
    </location>
</feature>
<dbReference type="InterPro" id="IPR008972">
    <property type="entry name" value="Cupredoxin"/>
</dbReference>
<dbReference type="OrthoDB" id="2121828at2759"/>
<dbReference type="Pfam" id="PF07732">
    <property type="entry name" value="Cu-oxidase_3"/>
    <property type="match status" value="1"/>
</dbReference>
<dbReference type="InterPro" id="IPR011707">
    <property type="entry name" value="Cu-oxidase-like_N"/>
</dbReference>
<organism evidence="8 9">
    <name type="scientific">Nasonia vitripennis</name>
    <name type="common">Parasitic wasp</name>
    <dbReference type="NCBI Taxonomy" id="7425"/>
    <lineage>
        <taxon>Eukaryota</taxon>
        <taxon>Metazoa</taxon>
        <taxon>Ecdysozoa</taxon>
        <taxon>Arthropoda</taxon>
        <taxon>Hexapoda</taxon>
        <taxon>Insecta</taxon>
        <taxon>Pterygota</taxon>
        <taxon>Neoptera</taxon>
        <taxon>Endopterygota</taxon>
        <taxon>Hymenoptera</taxon>
        <taxon>Apocrita</taxon>
        <taxon>Proctotrupomorpha</taxon>
        <taxon>Chalcidoidea</taxon>
        <taxon>Pteromalidae</taxon>
        <taxon>Pteromalinae</taxon>
        <taxon>Nasonia</taxon>
    </lineage>
</organism>
<name>A0A7M7Q5Z8_NASVI</name>
<proteinExistence type="inferred from homology"/>
<dbReference type="GO" id="GO:0006826">
    <property type="term" value="P:iron ion transport"/>
    <property type="evidence" value="ECO:0007669"/>
    <property type="project" value="TreeGrafter"/>
</dbReference>
<evidence type="ECO:0000256" key="4">
    <source>
        <dbReference type="ARBA" id="ARBA00023008"/>
    </source>
</evidence>
<dbReference type="FunFam" id="2.60.40.420:FF:000031">
    <property type="entry name" value="Laccase-2 isoform A"/>
    <property type="match status" value="1"/>
</dbReference>
<dbReference type="FunFam" id="2.60.40.420:FF:000045">
    <property type="entry name" value="Laccase 2"/>
    <property type="match status" value="1"/>
</dbReference>
<dbReference type="PANTHER" id="PTHR11709">
    <property type="entry name" value="MULTI-COPPER OXIDASE"/>
    <property type="match status" value="1"/>
</dbReference>
<evidence type="ECO:0000259" key="7">
    <source>
        <dbReference type="Pfam" id="PF07732"/>
    </source>
</evidence>
<dbReference type="PANTHER" id="PTHR11709:SF394">
    <property type="entry name" value="FI03373P-RELATED"/>
    <property type="match status" value="1"/>
</dbReference>
<dbReference type="InterPro" id="IPR011706">
    <property type="entry name" value="Cu-oxidase_C"/>
</dbReference>
<evidence type="ECO:0000256" key="2">
    <source>
        <dbReference type="ARBA" id="ARBA00022723"/>
    </source>
</evidence>
<feature type="domain" description="Plastocyanin-like" evidence="6">
    <location>
        <begin position="39"/>
        <end position="143"/>
    </location>
</feature>
<comment type="similarity">
    <text evidence="1">Belongs to the multicopper oxidase family.</text>
</comment>
<dbReference type="SUPFAM" id="SSF49503">
    <property type="entry name" value="Cupredoxins"/>
    <property type="match status" value="4"/>
</dbReference>
<dbReference type="Gene3D" id="2.60.40.420">
    <property type="entry name" value="Cupredoxins - blue copper proteins"/>
    <property type="match status" value="4"/>
</dbReference>
<dbReference type="GO" id="GO:0005507">
    <property type="term" value="F:copper ion binding"/>
    <property type="evidence" value="ECO:0007669"/>
    <property type="project" value="InterPro"/>
</dbReference>
<dbReference type="InterPro" id="IPR045087">
    <property type="entry name" value="Cu-oxidase_fam"/>
</dbReference>
<evidence type="ECO:0000313" key="8">
    <source>
        <dbReference type="EnsemblMetazoa" id="XP_031782449"/>
    </source>
</evidence>
<dbReference type="PROSITE" id="PS00079">
    <property type="entry name" value="MULTICOPPER_OXIDASE1"/>
    <property type="match status" value="2"/>
</dbReference>
<dbReference type="PROSITE" id="PS00080">
    <property type="entry name" value="MULTICOPPER_OXIDASE2"/>
    <property type="match status" value="1"/>
</dbReference>
<feature type="domain" description="Plastocyanin-like" evidence="7">
    <location>
        <begin position="214"/>
        <end position="326"/>
    </location>
</feature>
<dbReference type="GO" id="GO:0005886">
    <property type="term" value="C:plasma membrane"/>
    <property type="evidence" value="ECO:0007669"/>
    <property type="project" value="TreeGrafter"/>
</dbReference>
<dbReference type="CDD" id="cd13884">
    <property type="entry name" value="CuRO_2_tcLCC_insect_like"/>
    <property type="match status" value="1"/>
</dbReference>
<sequence>MSLQLNDIGLKLPSFPPLSQPNMIRDDTFCNSTTLADKNCIDNECACTHVLQVKLNSVVELVIVDEGLGLKSLGNFNHPLHLHGNFFRVVAMEALAEQASVDLVKKLDREGKIKRNLNQAPLKDTVKVPTNGYTIVKFHATNPATEAVLNFEDEDFHGHTADTYDWSKHPCRRACKDDEKPKECHYVFVVEMYTTMSKACYDCPLSMTDCFRPHCLPADGVQKPVYVANRQLPGPTIEVCKNDRIVVDVRNLMISESTAIHWHGIQQKGTPYMDGVPMVTQCPIAPGNRFKYNFTASTSGSYLWHSHIGSQRDDGLFGPLVIHSPPSENIHAELYDEDDKIMFINDWTHLSGNAGFLRDYHYGTQGYADTMLINGLARLNKIEEDDGIANYKPTAVFEIRKDRKYRFRAVHAGATDCPTEICIDNHTMLVISMDANDIEPVEVDSIHIWNGERIDFVVKANQAIGNYWIRFRGSGMCKRPRIHQVAILRYETAAPVDPDAPIGYDIPATGVMKRMLNPHNSGSENPTAISIPSLTSIAANDESLGRKPDDQFYITYDFYALDNYDYHRRHLYGFYEALPRTTRHSLQLNHITLKLPSFPLLSQSDMIRDNSFCNSTTLAKKNCTADECSCTHVLQVELNSVVELIMIDEGVTLKNVGIFNHPLHLHGQFFRVVAMEEMTEQVSVDLIKKLDREGKIKRRLDRAPLKDTVKVPTNGYTIVRFHATNPGYWLYHCHIDLHTNIGMALIFKVGEHRDLPPVPKNFPTCGNFE</sequence>